<dbReference type="AlphaFoldDB" id="A0A6J6SRN3"/>
<dbReference type="EMBL" id="CAFBIY010000094">
    <property type="protein sequence ID" value="CAB4851750.1"/>
    <property type="molecule type" value="Genomic_DNA"/>
</dbReference>
<dbReference type="InterPro" id="IPR012340">
    <property type="entry name" value="NA-bd_OB-fold"/>
</dbReference>
<dbReference type="InterPro" id="IPR022002">
    <property type="entry name" value="ChsH2_Znr"/>
</dbReference>
<evidence type="ECO:0000313" key="3">
    <source>
        <dbReference type="EMBL" id="CAB4737423.1"/>
    </source>
</evidence>
<accession>A0A6J6SRN3</accession>
<dbReference type="SUPFAM" id="SSF50249">
    <property type="entry name" value="Nucleic acid-binding proteins"/>
    <property type="match status" value="1"/>
</dbReference>
<dbReference type="PANTHER" id="PTHR34075">
    <property type="entry name" value="BLR3430 PROTEIN"/>
    <property type="match status" value="1"/>
</dbReference>
<dbReference type="SUPFAM" id="SSF53901">
    <property type="entry name" value="Thiolase-like"/>
    <property type="match status" value="1"/>
</dbReference>
<evidence type="ECO:0000259" key="1">
    <source>
        <dbReference type="Pfam" id="PF12172"/>
    </source>
</evidence>
<evidence type="ECO:0000313" key="2">
    <source>
        <dbReference type="EMBL" id="CAB4364982.1"/>
    </source>
</evidence>
<dbReference type="PANTHER" id="PTHR34075:SF5">
    <property type="entry name" value="BLR3430 PROTEIN"/>
    <property type="match status" value="1"/>
</dbReference>
<dbReference type="EMBL" id="CAEZYF010000021">
    <property type="protein sequence ID" value="CAB4737423.1"/>
    <property type="molecule type" value="Genomic_DNA"/>
</dbReference>
<organism evidence="3">
    <name type="scientific">freshwater metagenome</name>
    <dbReference type="NCBI Taxonomy" id="449393"/>
    <lineage>
        <taxon>unclassified sequences</taxon>
        <taxon>metagenomes</taxon>
        <taxon>ecological metagenomes</taxon>
    </lineage>
</organism>
<dbReference type="EMBL" id="CAESGF010000022">
    <property type="protein sequence ID" value="CAB4364982.1"/>
    <property type="molecule type" value="Genomic_DNA"/>
</dbReference>
<gene>
    <name evidence="3" type="ORF">UFOPK2656_02644</name>
    <name evidence="4" type="ORF">UFOPK3099_01651</name>
    <name evidence="5" type="ORF">UFOPK3267_01696</name>
    <name evidence="6" type="ORF">UFOPK3651_02638</name>
    <name evidence="7" type="ORF">UFOPK3931_02219</name>
    <name evidence="2" type="ORF">UFOPK4189_02741</name>
</gene>
<dbReference type="InterPro" id="IPR016039">
    <property type="entry name" value="Thiolase-like"/>
</dbReference>
<dbReference type="EMBL" id="CAFBMT010000019">
    <property type="protein sequence ID" value="CAB4947802.1"/>
    <property type="molecule type" value="Genomic_DNA"/>
</dbReference>
<evidence type="ECO:0000313" key="4">
    <source>
        <dbReference type="EMBL" id="CAB4825462.1"/>
    </source>
</evidence>
<dbReference type="EMBL" id="CAFAAV010000128">
    <property type="protein sequence ID" value="CAB4825462.1"/>
    <property type="molecule type" value="Genomic_DNA"/>
</dbReference>
<evidence type="ECO:0000313" key="6">
    <source>
        <dbReference type="EMBL" id="CAB4947802.1"/>
    </source>
</evidence>
<protein>
    <submittedName>
        <fullName evidence="3">Unannotated protein</fullName>
    </submittedName>
</protein>
<evidence type="ECO:0000313" key="7">
    <source>
        <dbReference type="EMBL" id="CAB5002124.1"/>
    </source>
</evidence>
<sequence>MTIQHIAALGTYLPPWGTDTTRAVNRDEDVVTLAVAAGRSALTGVDLAEVRKVVLVSRDLPLLEGGNSAPLLAGLGLPGNVLVREAIGNGPATLSELGDASAGTLVIGADLAPAGAAAAFVGASGASVRTVDRVNRSMPIVTRDGHGSTTEYADPRLLRVRGINASIDRLDLSQPIIAAAGLSAKDAASFCQGTPPALPTTGASAPLFALAALLDANRHGRLVAVEQGAAVLSELLSGTAPVVRDERPAAPLPKGTPAPGASISIALPSYDRNFDAKTRLEAAKCRTCGALIYPHRFRCPQCGSEGPCDTVALPREAVIYSMSTIRGQVPGLVSPYSLVIAELGDSGVRLLVGTTGAVAGSMKIGDTGRLVFRLVAARSGILDYGYGFLPSTNSAITTEVSA</sequence>
<reference evidence="3" key="1">
    <citation type="submission" date="2020-05" db="EMBL/GenBank/DDBJ databases">
        <authorList>
            <person name="Chiriac C."/>
            <person name="Salcher M."/>
            <person name="Ghai R."/>
            <person name="Kavagutti S V."/>
        </authorList>
    </citation>
    <scope>NUCLEOTIDE SEQUENCE</scope>
</reference>
<dbReference type="Pfam" id="PF12172">
    <property type="entry name" value="zf-ChsH2"/>
    <property type="match status" value="1"/>
</dbReference>
<dbReference type="GO" id="GO:0016746">
    <property type="term" value="F:acyltransferase activity"/>
    <property type="evidence" value="ECO:0007669"/>
    <property type="project" value="InterPro"/>
</dbReference>
<evidence type="ECO:0000313" key="5">
    <source>
        <dbReference type="EMBL" id="CAB4851750.1"/>
    </source>
</evidence>
<dbReference type="EMBL" id="CAFBOL010000071">
    <property type="protein sequence ID" value="CAB5002124.1"/>
    <property type="molecule type" value="Genomic_DNA"/>
</dbReference>
<name>A0A6J6SRN3_9ZZZZ</name>
<feature type="domain" description="ChsH2 rubredoxin-like zinc ribbon" evidence="1">
    <location>
        <begin position="279"/>
        <end position="305"/>
    </location>
</feature>
<dbReference type="InterPro" id="IPR052513">
    <property type="entry name" value="Thioester_dehydratase-like"/>
</dbReference>
<proteinExistence type="predicted"/>